<evidence type="ECO:0000313" key="3">
    <source>
        <dbReference type="Proteomes" id="UP000018721"/>
    </source>
</evidence>
<proteinExistence type="predicted"/>
<protein>
    <submittedName>
        <fullName evidence="2">Uncharacterized protein</fullName>
    </submittedName>
</protein>
<organism evidence="2 3">
    <name type="scientific">Phytophthora nicotianae P1569</name>
    <dbReference type="NCBI Taxonomy" id="1317065"/>
    <lineage>
        <taxon>Eukaryota</taxon>
        <taxon>Sar</taxon>
        <taxon>Stramenopiles</taxon>
        <taxon>Oomycota</taxon>
        <taxon>Peronosporomycetes</taxon>
        <taxon>Peronosporales</taxon>
        <taxon>Peronosporaceae</taxon>
        <taxon>Phytophthora</taxon>
    </lineage>
</organism>
<evidence type="ECO:0000256" key="1">
    <source>
        <dbReference type="SAM" id="MobiDB-lite"/>
    </source>
</evidence>
<sequence length="160" mass="18387">MIKGQRREMSPVNENEDGLLSSGDGVATEGEEEEEEIPVRSSIMKDQEEHQNSQSISEEGEQLTPYVAKCYGHLETLRKRKREQEEQVETLVEETFGQIEAIMQEMMRGLQERHAASHAQFEATGDKLMRSLRAHNRMEKKLKMIAAILLREDDGKQEVE</sequence>
<keyword evidence="3" id="KW-1185">Reference proteome</keyword>
<dbReference type="EMBL" id="ANIZ01000846">
    <property type="protein sequence ID" value="ETI52139.1"/>
    <property type="molecule type" value="Genomic_DNA"/>
</dbReference>
<gene>
    <name evidence="2" type="ORF">F443_04660</name>
</gene>
<evidence type="ECO:0000313" key="2">
    <source>
        <dbReference type="EMBL" id="ETI52139.1"/>
    </source>
</evidence>
<comment type="caution">
    <text evidence="2">The sequence shown here is derived from an EMBL/GenBank/DDBJ whole genome shotgun (WGS) entry which is preliminary data.</text>
</comment>
<name>V9FL09_PHYNI</name>
<reference evidence="2 3" key="1">
    <citation type="submission" date="2013-11" db="EMBL/GenBank/DDBJ databases">
        <title>The Genome Sequence of Phytophthora parasitica P1569.</title>
        <authorList>
            <consortium name="The Broad Institute Genomics Platform"/>
            <person name="Russ C."/>
            <person name="Tyler B."/>
            <person name="Panabieres F."/>
            <person name="Shan W."/>
            <person name="Tripathy S."/>
            <person name="Grunwald N."/>
            <person name="Machado M."/>
            <person name="Johnson C.S."/>
            <person name="Arredondo F."/>
            <person name="Hong C."/>
            <person name="Coffey M."/>
            <person name="Young S.K."/>
            <person name="Zeng Q."/>
            <person name="Gargeya S."/>
            <person name="Fitzgerald M."/>
            <person name="Abouelleil A."/>
            <person name="Alvarado L."/>
            <person name="Chapman S.B."/>
            <person name="Gainer-Dewar J."/>
            <person name="Goldberg J."/>
            <person name="Griggs A."/>
            <person name="Gujja S."/>
            <person name="Hansen M."/>
            <person name="Howarth C."/>
            <person name="Imamovic A."/>
            <person name="Ireland A."/>
            <person name="Larimer J."/>
            <person name="McCowan C."/>
            <person name="Murphy C."/>
            <person name="Pearson M."/>
            <person name="Poon T.W."/>
            <person name="Priest M."/>
            <person name="Roberts A."/>
            <person name="Saif S."/>
            <person name="Shea T."/>
            <person name="Sykes S."/>
            <person name="Wortman J."/>
            <person name="Nusbaum C."/>
            <person name="Birren B."/>
        </authorList>
    </citation>
    <scope>NUCLEOTIDE SEQUENCE [LARGE SCALE GENOMIC DNA]</scope>
    <source>
        <strain evidence="2 3">P1569</strain>
    </source>
</reference>
<dbReference type="Proteomes" id="UP000018721">
    <property type="component" value="Unassembled WGS sequence"/>
</dbReference>
<accession>V9FL09</accession>
<feature type="region of interest" description="Disordered" evidence="1">
    <location>
        <begin position="1"/>
        <end position="63"/>
    </location>
</feature>
<dbReference type="AlphaFoldDB" id="V9FL09"/>